<comment type="similarity">
    <text evidence="7">Belongs to the binding-protein-dependent transport system permease family.</text>
</comment>
<accession>A0ABP9RMY5</accession>
<comment type="caution">
    <text evidence="9">The sequence shown here is derived from an EMBL/GenBank/DDBJ whole genome shotgun (WGS) entry which is preliminary data.</text>
</comment>
<keyword evidence="10" id="KW-1185">Reference proteome</keyword>
<protein>
    <submittedName>
        <fullName evidence="9">ABC transporter permease</fullName>
    </submittedName>
</protein>
<evidence type="ECO:0000256" key="3">
    <source>
        <dbReference type="ARBA" id="ARBA00022475"/>
    </source>
</evidence>
<feature type="transmembrane region" description="Helical" evidence="7">
    <location>
        <begin position="243"/>
        <end position="264"/>
    </location>
</feature>
<evidence type="ECO:0000313" key="10">
    <source>
        <dbReference type="Proteomes" id="UP001501570"/>
    </source>
</evidence>
<dbReference type="InterPro" id="IPR035906">
    <property type="entry name" value="MetI-like_sf"/>
</dbReference>
<keyword evidence="6 7" id="KW-0472">Membrane</keyword>
<feature type="domain" description="ABC transmembrane type-1" evidence="8">
    <location>
        <begin position="81"/>
        <end position="261"/>
    </location>
</feature>
<evidence type="ECO:0000256" key="2">
    <source>
        <dbReference type="ARBA" id="ARBA00022448"/>
    </source>
</evidence>
<evidence type="ECO:0000256" key="4">
    <source>
        <dbReference type="ARBA" id="ARBA00022692"/>
    </source>
</evidence>
<dbReference type="InterPro" id="IPR000515">
    <property type="entry name" value="MetI-like"/>
</dbReference>
<dbReference type="PANTHER" id="PTHR30151:SF38">
    <property type="entry name" value="ALIPHATIC SULFONATES TRANSPORT PERMEASE PROTEIN SSUC-RELATED"/>
    <property type="match status" value="1"/>
</dbReference>
<sequence>MTTTTVEATRALPAARGSRAKAFLRRRRPLLLGTLGILVMLAAWQVCASTGVVDETISSTPLRIAAAEGHLFGSGEIWAPLRLTGLEFGLGLGITIVAGIPIGVLLGRVRFLDEMAQPVINVLNAVPYVMFLPIIIFWFGIGNTSRVLLVVWAGILPLIINTIAGVKHLDRDFVRVAEVFCAGRLFFMRAVALPAALPFILTGVRLALARALVGAIVAELFLASGGLGYFVQTATANFDMTGAMAGIVIMAVVALILTRAIGYLERRLTHWSGSQPNR</sequence>
<feature type="transmembrane region" description="Helical" evidence="7">
    <location>
        <begin position="88"/>
        <end position="107"/>
    </location>
</feature>
<feature type="transmembrane region" description="Helical" evidence="7">
    <location>
        <begin position="186"/>
        <end position="206"/>
    </location>
</feature>
<evidence type="ECO:0000313" key="9">
    <source>
        <dbReference type="EMBL" id="GAA5180929.1"/>
    </source>
</evidence>
<evidence type="ECO:0000256" key="1">
    <source>
        <dbReference type="ARBA" id="ARBA00004651"/>
    </source>
</evidence>
<proteinExistence type="inferred from homology"/>
<evidence type="ECO:0000259" key="8">
    <source>
        <dbReference type="PROSITE" id="PS50928"/>
    </source>
</evidence>
<feature type="transmembrane region" description="Helical" evidence="7">
    <location>
        <begin position="30"/>
        <end position="53"/>
    </location>
</feature>
<comment type="subcellular location">
    <subcellularLocation>
        <location evidence="1 7">Cell membrane</location>
        <topology evidence="1 7">Multi-pass membrane protein</topology>
    </subcellularLocation>
</comment>
<evidence type="ECO:0000256" key="6">
    <source>
        <dbReference type="ARBA" id="ARBA00023136"/>
    </source>
</evidence>
<organism evidence="9 10">
    <name type="scientific">Rugosimonospora acidiphila</name>
    <dbReference type="NCBI Taxonomy" id="556531"/>
    <lineage>
        <taxon>Bacteria</taxon>
        <taxon>Bacillati</taxon>
        <taxon>Actinomycetota</taxon>
        <taxon>Actinomycetes</taxon>
        <taxon>Micromonosporales</taxon>
        <taxon>Micromonosporaceae</taxon>
        <taxon>Rugosimonospora</taxon>
    </lineage>
</organism>
<dbReference type="RefSeq" id="WP_345627239.1">
    <property type="nucleotide sequence ID" value="NZ_BAABJQ010000003.1"/>
</dbReference>
<evidence type="ECO:0000256" key="5">
    <source>
        <dbReference type="ARBA" id="ARBA00022989"/>
    </source>
</evidence>
<reference evidence="10" key="1">
    <citation type="journal article" date="2019" name="Int. J. Syst. Evol. Microbiol.">
        <title>The Global Catalogue of Microorganisms (GCM) 10K type strain sequencing project: providing services to taxonomists for standard genome sequencing and annotation.</title>
        <authorList>
            <consortium name="The Broad Institute Genomics Platform"/>
            <consortium name="The Broad Institute Genome Sequencing Center for Infectious Disease"/>
            <person name="Wu L."/>
            <person name="Ma J."/>
        </authorList>
    </citation>
    <scope>NUCLEOTIDE SEQUENCE [LARGE SCALE GENOMIC DNA]</scope>
    <source>
        <strain evidence="10">JCM 18304</strain>
    </source>
</reference>
<dbReference type="SUPFAM" id="SSF161098">
    <property type="entry name" value="MetI-like"/>
    <property type="match status" value="1"/>
</dbReference>
<name>A0ABP9RMY5_9ACTN</name>
<keyword evidence="2 7" id="KW-0813">Transport</keyword>
<dbReference type="EMBL" id="BAABJQ010000003">
    <property type="protein sequence ID" value="GAA5180929.1"/>
    <property type="molecule type" value="Genomic_DNA"/>
</dbReference>
<dbReference type="PROSITE" id="PS50928">
    <property type="entry name" value="ABC_TM1"/>
    <property type="match status" value="1"/>
</dbReference>
<feature type="transmembrane region" description="Helical" evidence="7">
    <location>
        <begin position="147"/>
        <end position="166"/>
    </location>
</feature>
<dbReference type="PANTHER" id="PTHR30151">
    <property type="entry name" value="ALKANE SULFONATE ABC TRANSPORTER-RELATED, MEMBRANE SUBUNIT"/>
    <property type="match status" value="1"/>
</dbReference>
<keyword evidence="3" id="KW-1003">Cell membrane</keyword>
<keyword evidence="4 7" id="KW-0812">Transmembrane</keyword>
<gene>
    <name evidence="9" type="ORF">GCM10023322_14360</name>
</gene>
<keyword evidence="5 7" id="KW-1133">Transmembrane helix</keyword>
<dbReference type="CDD" id="cd06261">
    <property type="entry name" value="TM_PBP2"/>
    <property type="match status" value="1"/>
</dbReference>
<dbReference type="Gene3D" id="1.10.3720.10">
    <property type="entry name" value="MetI-like"/>
    <property type="match status" value="1"/>
</dbReference>
<evidence type="ECO:0000256" key="7">
    <source>
        <dbReference type="RuleBase" id="RU363032"/>
    </source>
</evidence>
<feature type="transmembrane region" description="Helical" evidence="7">
    <location>
        <begin position="119"/>
        <end position="141"/>
    </location>
</feature>
<feature type="transmembrane region" description="Helical" evidence="7">
    <location>
        <begin position="212"/>
        <end position="231"/>
    </location>
</feature>
<dbReference type="Proteomes" id="UP001501570">
    <property type="component" value="Unassembled WGS sequence"/>
</dbReference>
<dbReference type="Pfam" id="PF00528">
    <property type="entry name" value="BPD_transp_1"/>
    <property type="match status" value="1"/>
</dbReference>